<name>A0A2A6CP82_PRIPA</name>
<accession>A0A2A6CP82</accession>
<sequence>MRCEKRLGPWDVFVNGKLLIHNEGTANYESSSSSIAIAAPAGPVIIAMHTGRHPRYLRWYLGESRSPNVSDGTAKHMEVYFMQLHKQWDYSA</sequence>
<reference evidence="2" key="1">
    <citation type="journal article" date="2008" name="Nat. Genet.">
        <title>The Pristionchus pacificus genome provides a unique perspective on nematode lifestyle and parasitism.</title>
        <authorList>
            <person name="Dieterich C."/>
            <person name="Clifton S.W."/>
            <person name="Schuster L.N."/>
            <person name="Chinwalla A."/>
            <person name="Delehaunty K."/>
            <person name="Dinkelacker I."/>
            <person name="Fulton L."/>
            <person name="Fulton R."/>
            <person name="Godfrey J."/>
            <person name="Minx P."/>
            <person name="Mitreva M."/>
            <person name="Roeseler W."/>
            <person name="Tian H."/>
            <person name="Witte H."/>
            <person name="Yang S.P."/>
            <person name="Wilson R.K."/>
            <person name="Sommer R.J."/>
        </authorList>
    </citation>
    <scope>NUCLEOTIDE SEQUENCE [LARGE SCALE GENOMIC DNA]</scope>
    <source>
        <strain evidence="2">PS312</strain>
    </source>
</reference>
<dbReference type="EnsemblMetazoa" id="PPA41207.1">
    <property type="protein sequence ID" value="PPA41207.1"/>
    <property type="gene ID" value="WBGene00279576"/>
</dbReference>
<protein>
    <submittedName>
        <fullName evidence="1">Uncharacterized protein</fullName>
    </submittedName>
</protein>
<accession>A0A8R1UXF0</accession>
<gene>
    <name evidence="1" type="primary">WBGene00279576</name>
</gene>
<keyword evidence="2" id="KW-1185">Reference proteome</keyword>
<evidence type="ECO:0000313" key="1">
    <source>
        <dbReference type="EnsemblMetazoa" id="PPA41207.1"/>
    </source>
</evidence>
<dbReference type="AlphaFoldDB" id="A0A2A6CP82"/>
<reference evidence="1" key="2">
    <citation type="submission" date="2022-06" db="UniProtKB">
        <authorList>
            <consortium name="EnsemblMetazoa"/>
        </authorList>
    </citation>
    <scope>IDENTIFICATION</scope>
    <source>
        <strain evidence="1">PS312</strain>
    </source>
</reference>
<proteinExistence type="predicted"/>
<evidence type="ECO:0000313" key="2">
    <source>
        <dbReference type="Proteomes" id="UP000005239"/>
    </source>
</evidence>
<organism evidence="1 2">
    <name type="scientific">Pristionchus pacificus</name>
    <name type="common">Parasitic nematode worm</name>
    <dbReference type="NCBI Taxonomy" id="54126"/>
    <lineage>
        <taxon>Eukaryota</taxon>
        <taxon>Metazoa</taxon>
        <taxon>Ecdysozoa</taxon>
        <taxon>Nematoda</taxon>
        <taxon>Chromadorea</taxon>
        <taxon>Rhabditida</taxon>
        <taxon>Rhabditina</taxon>
        <taxon>Diplogasteromorpha</taxon>
        <taxon>Diplogasteroidea</taxon>
        <taxon>Neodiplogasteridae</taxon>
        <taxon>Pristionchus</taxon>
    </lineage>
</organism>
<dbReference type="Proteomes" id="UP000005239">
    <property type="component" value="Unassembled WGS sequence"/>
</dbReference>